<dbReference type="Pfam" id="PF01370">
    <property type="entry name" value="Epimerase"/>
    <property type="match status" value="1"/>
</dbReference>
<dbReference type="Gene3D" id="3.40.50.720">
    <property type="entry name" value="NAD(P)-binding Rossmann-like Domain"/>
    <property type="match status" value="1"/>
</dbReference>
<dbReference type="EMBL" id="JACHMH010000001">
    <property type="protein sequence ID" value="MBB4678266.1"/>
    <property type="molecule type" value="Genomic_DNA"/>
</dbReference>
<dbReference type="InterPro" id="IPR050177">
    <property type="entry name" value="Lipid_A_modif_metabolic_enz"/>
</dbReference>
<dbReference type="InterPro" id="IPR001509">
    <property type="entry name" value="Epimerase_deHydtase"/>
</dbReference>
<evidence type="ECO:0000259" key="1">
    <source>
        <dbReference type="Pfam" id="PF01370"/>
    </source>
</evidence>
<reference evidence="2 3" key="1">
    <citation type="submission" date="2020-08" db="EMBL/GenBank/DDBJ databases">
        <title>Sequencing the genomes of 1000 actinobacteria strains.</title>
        <authorList>
            <person name="Klenk H.-P."/>
        </authorList>
    </citation>
    <scope>NUCLEOTIDE SEQUENCE [LARGE SCALE GENOMIC DNA]</scope>
    <source>
        <strain evidence="2 3">DSM 44230</strain>
    </source>
</reference>
<sequence>MTTTPARILITGASGVIGSRLLPVLAARHRITALTRSRPVPGAHRSVPADLTAPGLGLTPADRDRLAGEIDLIVHCAGVSGFSLDNLELFEQINVRGTRHVLDLAMRADVPVVMLSSTSAAQHYLEPDPTSQALQAYADSKRRAEELAQRCPQPVAMIRTALLLIGSAAEAADPRQQFPPVLLDSLLRGRVRRLPVSTEHWFDAIAVESLVEYTVAAIAAMSRAAESTAGVHWATAGTARLTMGDVLDACSANLDQRGKPLRIPEFTPTTEPGRGLGRLVQLGLFAPETQPFPSTMGALPGGPERVRRADLLPALAANVDLVAQGLFPAVPV</sequence>
<evidence type="ECO:0000313" key="3">
    <source>
        <dbReference type="Proteomes" id="UP000533598"/>
    </source>
</evidence>
<dbReference type="Proteomes" id="UP000533598">
    <property type="component" value="Unassembled WGS sequence"/>
</dbReference>
<organism evidence="2 3">
    <name type="scientific">Crossiella cryophila</name>
    <dbReference type="NCBI Taxonomy" id="43355"/>
    <lineage>
        <taxon>Bacteria</taxon>
        <taxon>Bacillati</taxon>
        <taxon>Actinomycetota</taxon>
        <taxon>Actinomycetes</taxon>
        <taxon>Pseudonocardiales</taxon>
        <taxon>Pseudonocardiaceae</taxon>
        <taxon>Crossiella</taxon>
    </lineage>
</organism>
<dbReference type="PANTHER" id="PTHR43245">
    <property type="entry name" value="BIFUNCTIONAL POLYMYXIN RESISTANCE PROTEIN ARNA"/>
    <property type="match status" value="1"/>
</dbReference>
<dbReference type="RefSeq" id="WP_185004120.1">
    <property type="nucleotide sequence ID" value="NZ_BAAAUI010000004.1"/>
</dbReference>
<protein>
    <submittedName>
        <fullName evidence="2">Nucleoside-diphosphate-sugar epimerase</fullName>
    </submittedName>
</protein>
<proteinExistence type="predicted"/>
<keyword evidence="3" id="KW-1185">Reference proteome</keyword>
<dbReference type="SUPFAM" id="SSF51735">
    <property type="entry name" value="NAD(P)-binding Rossmann-fold domains"/>
    <property type="match status" value="1"/>
</dbReference>
<feature type="domain" description="NAD-dependent epimerase/dehydratase" evidence="1">
    <location>
        <begin position="8"/>
        <end position="221"/>
    </location>
</feature>
<accession>A0A7W7CBU1</accession>
<comment type="caution">
    <text evidence="2">The sequence shown here is derived from an EMBL/GenBank/DDBJ whole genome shotgun (WGS) entry which is preliminary data.</text>
</comment>
<name>A0A7W7CBU1_9PSEU</name>
<dbReference type="InterPro" id="IPR036291">
    <property type="entry name" value="NAD(P)-bd_dom_sf"/>
</dbReference>
<gene>
    <name evidence="2" type="ORF">HNR67_004384</name>
</gene>
<dbReference type="AlphaFoldDB" id="A0A7W7CBU1"/>
<evidence type="ECO:0000313" key="2">
    <source>
        <dbReference type="EMBL" id="MBB4678266.1"/>
    </source>
</evidence>
<dbReference type="PANTHER" id="PTHR43245:SF13">
    <property type="entry name" value="UDP-D-APIOSE_UDP-D-XYLOSE SYNTHASE 2"/>
    <property type="match status" value="1"/>
</dbReference>